<keyword evidence="3" id="KW-0677">Repeat</keyword>
<keyword evidence="4" id="KW-0221">Differentiation</keyword>
<dbReference type="InterPro" id="IPR025605">
    <property type="entry name" value="OST-HTH/LOTUS_dom"/>
</dbReference>
<dbReference type="AlphaFoldDB" id="A0AAJ7FEK4"/>
<dbReference type="InterPro" id="IPR050621">
    <property type="entry name" value="Tudor_domain_containing"/>
</dbReference>
<dbReference type="PROSITE" id="PS50304">
    <property type="entry name" value="TUDOR"/>
    <property type="match status" value="2"/>
</dbReference>
<dbReference type="Gene3D" id="3.30.420.610">
    <property type="entry name" value="LOTUS domain-like"/>
    <property type="match status" value="2"/>
</dbReference>
<feature type="domain" description="Tudor" evidence="6">
    <location>
        <begin position="973"/>
        <end position="1031"/>
    </location>
</feature>
<dbReference type="KEGG" id="ccin:107264313"/>
<protein>
    <submittedName>
        <fullName evidence="9 10">Tudor domain-containing protein 7</fullName>
    </submittedName>
</protein>
<dbReference type="PANTHER" id="PTHR22948:SF29">
    <property type="entry name" value="FI02030P-RELATED"/>
    <property type="match status" value="1"/>
</dbReference>
<keyword evidence="2" id="KW-0963">Cytoplasm</keyword>
<proteinExistence type="predicted"/>
<dbReference type="InterPro" id="IPR002999">
    <property type="entry name" value="Tudor"/>
</dbReference>
<dbReference type="RefSeq" id="XP_015587926.1">
    <property type="nucleotide sequence ID" value="XM_015732440.2"/>
</dbReference>
<keyword evidence="8" id="KW-1185">Reference proteome</keyword>
<dbReference type="InterPro" id="IPR035437">
    <property type="entry name" value="SNase_OB-fold_sf"/>
</dbReference>
<name>A0AAJ7FEK4_CEPCN</name>
<dbReference type="RefSeq" id="XP_015587927.1">
    <property type="nucleotide sequence ID" value="XM_015732441.2"/>
</dbReference>
<reference evidence="9 10" key="1">
    <citation type="submission" date="2025-04" db="UniProtKB">
        <authorList>
            <consortium name="RefSeq"/>
        </authorList>
    </citation>
    <scope>IDENTIFICATION</scope>
</reference>
<evidence type="ECO:0000259" key="7">
    <source>
        <dbReference type="PROSITE" id="PS51644"/>
    </source>
</evidence>
<dbReference type="GeneID" id="107264313"/>
<dbReference type="PANTHER" id="PTHR22948">
    <property type="entry name" value="TUDOR DOMAIN CONTAINING PROTEIN"/>
    <property type="match status" value="1"/>
</dbReference>
<dbReference type="SMART" id="SM00333">
    <property type="entry name" value="TUDOR"/>
    <property type="match status" value="3"/>
</dbReference>
<dbReference type="GO" id="GO:0005737">
    <property type="term" value="C:cytoplasm"/>
    <property type="evidence" value="ECO:0007669"/>
    <property type="project" value="UniProtKB-SubCell"/>
</dbReference>
<evidence type="ECO:0000256" key="2">
    <source>
        <dbReference type="ARBA" id="ARBA00022490"/>
    </source>
</evidence>
<evidence type="ECO:0000313" key="11">
    <source>
        <dbReference type="RefSeq" id="XP_024937216.1"/>
    </source>
</evidence>
<feature type="compositionally biased region" description="Polar residues" evidence="5">
    <location>
        <begin position="124"/>
        <end position="139"/>
    </location>
</feature>
<feature type="region of interest" description="Disordered" evidence="5">
    <location>
        <begin position="218"/>
        <end position="238"/>
    </location>
</feature>
<dbReference type="Gene3D" id="2.40.50.90">
    <property type="match status" value="3"/>
</dbReference>
<dbReference type="Proteomes" id="UP000694920">
    <property type="component" value="Unplaced"/>
</dbReference>
<feature type="domain" description="Tudor" evidence="6">
    <location>
        <begin position="740"/>
        <end position="798"/>
    </location>
</feature>
<evidence type="ECO:0000313" key="10">
    <source>
        <dbReference type="RefSeq" id="XP_015587927.1"/>
    </source>
</evidence>
<accession>A0AAJ7FEK4</accession>
<evidence type="ECO:0000256" key="5">
    <source>
        <dbReference type="SAM" id="MobiDB-lite"/>
    </source>
</evidence>
<organism evidence="8 9">
    <name type="scientific">Cephus cinctus</name>
    <name type="common">Wheat stem sawfly</name>
    <dbReference type="NCBI Taxonomy" id="211228"/>
    <lineage>
        <taxon>Eukaryota</taxon>
        <taxon>Metazoa</taxon>
        <taxon>Ecdysozoa</taxon>
        <taxon>Arthropoda</taxon>
        <taxon>Hexapoda</taxon>
        <taxon>Insecta</taxon>
        <taxon>Pterygota</taxon>
        <taxon>Neoptera</taxon>
        <taxon>Endopterygota</taxon>
        <taxon>Hymenoptera</taxon>
        <taxon>Cephoidea</taxon>
        <taxon>Cephidae</taxon>
        <taxon>Cephus</taxon>
    </lineage>
</organism>
<evidence type="ECO:0000256" key="4">
    <source>
        <dbReference type="ARBA" id="ARBA00022871"/>
    </source>
</evidence>
<dbReference type="Pfam" id="PF12872">
    <property type="entry name" value="OST-HTH"/>
    <property type="match status" value="1"/>
</dbReference>
<comment type="subcellular location">
    <subcellularLocation>
        <location evidence="1">Cytoplasm</location>
    </subcellularLocation>
</comment>
<dbReference type="Gene3D" id="2.30.30.140">
    <property type="match status" value="3"/>
</dbReference>
<gene>
    <name evidence="9 10 11" type="primary">LOC107264313</name>
</gene>
<dbReference type="RefSeq" id="XP_024937216.1">
    <property type="nucleotide sequence ID" value="XM_025081448.1"/>
</dbReference>
<feature type="region of interest" description="Disordered" evidence="5">
    <location>
        <begin position="878"/>
        <end position="914"/>
    </location>
</feature>
<feature type="domain" description="HTH OST-type" evidence="7">
    <location>
        <begin position="5"/>
        <end position="78"/>
    </location>
</feature>
<keyword evidence="4" id="KW-0744">Spermatogenesis</keyword>
<dbReference type="Pfam" id="PF00567">
    <property type="entry name" value="TUDOR"/>
    <property type="match status" value="3"/>
</dbReference>
<feature type="domain" description="HTH OST-type" evidence="7">
    <location>
        <begin position="393"/>
        <end position="459"/>
    </location>
</feature>
<dbReference type="CDD" id="cd09972">
    <property type="entry name" value="LOTUS_TDRD_OSKAR"/>
    <property type="match status" value="1"/>
</dbReference>
<dbReference type="GO" id="GO:0030154">
    <property type="term" value="P:cell differentiation"/>
    <property type="evidence" value="ECO:0007669"/>
    <property type="project" value="UniProtKB-ARBA"/>
</dbReference>
<evidence type="ECO:0000313" key="8">
    <source>
        <dbReference type="Proteomes" id="UP000694920"/>
    </source>
</evidence>
<dbReference type="InterPro" id="IPR041966">
    <property type="entry name" value="LOTUS-like"/>
</dbReference>
<evidence type="ECO:0000259" key="6">
    <source>
        <dbReference type="PROSITE" id="PS50304"/>
    </source>
</evidence>
<dbReference type="PROSITE" id="PS51644">
    <property type="entry name" value="HTH_OST"/>
    <property type="match status" value="2"/>
</dbReference>
<dbReference type="GO" id="GO:0007283">
    <property type="term" value="P:spermatogenesis"/>
    <property type="evidence" value="ECO:0007669"/>
    <property type="project" value="UniProtKB-KW"/>
</dbReference>
<feature type="compositionally biased region" description="Polar residues" evidence="5">
    <location>
        <begin position="173"/>
        <end position="185"/>
    </location>
</feature>
<sequence length="1119" mass="125751">MADATLDNVISTLRACLLSAKGGVSIHNLNKDYENLNGYKIPYRKLGYSTLEEFLRTVPGLKAVNKGGDLIIEAQPTKDSVHITDMIARQRTTSKKKPRRMAVSRYVPQRRPVPSSWVPPAMSQAISRSPRTNRQYQTFRNDRPPTGNLPSLMALPVKQPPPSPTVDKPRYLRSTSGTMPSSPSKQMWDRKTNTVLAQNQSLNKTKVTEPYPRIAPFVGEPLPHTGRPTGEPPRSVPKVRSNLSERLNVKPVAKKQPVLSPPQLSPVQVTTGLGNIQGVTSTSISLVQDDTNRKNFTHVGSHDPRDQLKALARTLNLSEPEYKLITATTKGKNDKFVKVPVYAQVKVGSSLKYSSYPNEAHTSEEAEKLAAVQAINDLTEKYGPFTGIAETKDKTLIKERVCAIIEAHPNGIFMHQVPVYYKQQHNENLPENWLRIIEECSSIMLDKGAHNSMILRRSVPYVDKVEEYTSKMDRIQLNPIGIAAPGTLQLPRENFWITFVTLVTGTVGIWAKLVGSDYSDKVATMASEMEQHYAHMKPNQSHIEVDNYYAIFEDESWHRVQCLEYDDQTGEATVLFIDLGDEDTFHYTKLFPLDKRFCTLPAQALRLCLAGLEEFAECESIVSVMEEHLVARTLHAQVLSRGTDREGPFATVILHDTQGPDDVNLNKVLFKLIMEHFANSSNFFNTEKQIAEVFVSHVEDNGDVYVQTKSESLTYLVHLLNRLNSTGLSQDDVKKSSVSVIDTTKLYYGQSIKDGNWYRAKVIDIASQPLKMFLVDFGKITTVARKNLLSLEKLSDVLAKFPYQAVKVRLSTLQNSKLTEKMVARLIELAPHTEPLLAKVVRPGNRGLPPLVELFKRIQPDNILISINNTLALEPELLRTDGDGNNNNTHSRKRVERSISRNITNGDVDAPKSLKPPEISDIGGYYDVHVTMAAHPGNFTVQPFNDMINLQAMMVQLQERCSKYQGSPMTRETVKEGRLYAAKHIDGHWYRVCISNIINEQIVTVYFCDFGDVSVLTLDKILPLTREFLELPYQAIRARLVGIKPTNIDWSVEDCLRFQQLVVDRDFVSIVTESGPDRLSPADTVLGLRLIDVSSDEDIFIDELLVDEGRALFINQPEA</sequence>
<feature type="region of interest" description="Disordered" evidence="5">
    <location>
        <begin position="113"/>
        <end position="188"/>
    </location>
</feature>
<evidence type="ECO:0000256" key="3">
    <source>
        <dbReference type="ARBA" id="ARBA00022737"/>
    </source>
</evidence>
<dbReference type="CTD" id="37304"/>
<dbReference type="SUPFAM" id="SSF63748">
    <property type="entry name" value="Tudor/PWWP/MBT"/>
    <property type="match status" value="3"/>
</dbReference>
<evidence type="ECO:0000256" key="1">
    <source>
        <dbReference type="ARBA" id="ARBA00004496"/>
    </source>
</evidence>
<evidence type="ECO:0000313" key="9">
    <source>
        <dbReference type="RefSeq" id="XP_015587926.1"/>
    </source>
</evidence>